<dbReference type="SUPFAM" id="SSF53448">
    <property type="entry name" value="Nucleotide-diphospho-sugar transferases"/>
    <property type="match status" value="1"/>
</dbReference>
<organism evidence="1">
    <name type="scientific">marine sediment metagenome</name>
    <dbReference type="NCBI Taxonomy" id="412755"/>
    <lineage>
        <taxon>unclassified sequences</taxon>
        <taxon>metagenomes</taxon>
        <taxon>ecological metagenomes</taxon>
    </lineage>
</organism>
<dbReference type="Gene3D" id="3.90.550.10">
    <property type="entry name" value="Spore Coat Polysaccharide Biosynthesis Protein SpsA, Chain A"/>
    <property type="match status" value="1"/>
</dbReference>
<proteinExistence type="predicted"/>
<accession>A0A0F8XJW1</accession>
<reference evidence="1" key="1">
    <citation type="journal article" date="2015" name="Nature">
        <title>Complex archaea that bridge the gap between prokaryotes and eukaryotes.</title>
        <authorList>
            <person name="Spang A."/>
            <person name="Saw J.H."/>
            <person name="Jorgensen S.L."/>
            <person name="Zaremba-Niedzwiedzka K."/>
            <person name="Martijn J."/>
            <person name="Lind A.E."/>
            <person name="van Eijk R."/>
            <person name="Schleper C."/>
            <person name="Guy L."/>
            <person name="Ettema T.J."/>
        </authorList>
    </citation>
    <scope>NUCLEOTIDE SEQUENCE</scope>
</reference>
<dbReference type="InterPro" id="IPR029044">
    <property type="entry name" value="Nucleotide-diphossugar_trans"/>
</dbReference>
<gene>
    <name evidence="1" type="ORF">LCGC14_2934610</name>
</gene>
<protein>
    <submittedName>
        <fullName evidence="1">Uncharacterized protein</fullName>
    </submittedName>
</protein>
<feature type="non-terminal residue" evidence="1">
    <location>
        <position position="75"/>
    </location>
</feature>
<dbReference type="AlphaFoldDB" id="A0A0F8XJW1"/>
<sequence length="75" mass="8786">MAEIGEIRKKLEAHGQSHLLAFYEELPSEHRELLLEQIQGINFDQLEGWIERYVRRPPRLEVPQDIQPPETVPNG</sequence>
<name>A0A0F8XJW1_9ZZZZ</name>
<comment type="caution">
    <text evidence="1">The sequence shown here is derived from an EMBL/GenBank/DDBJ whole genome shotgun (WGS) entry which is preliminary data.</text>
</comment>
<dbReference type="EMBL" id="LAZR01058676">
    <property type="protein sequence ID" value="KKK69382.1"/>
    <property type="molecule type" value="Genomic_DNA"/>
</dbReference>
<evidence type="ECO:0000313" key="1">
    <source>
        <dbReference type="EMBL" id="KKK69382.1"/>
    </source>
</evidence>